<sequence length="141" mass="16292">MNHVRPTMPLRPVRSAFRNRTTQTLSRRRYATEQPPPPPPNPSQSPKEPSRVGAFYKSFGSPLIKCYMGALFVYQVTYWGWLKLETLEEKKNNDDEIAKLKEELKTAVVQQKDKTRGLLEQGKEAVESKVEEGKKKGWLSW</sequence>
<accession>A0A2T2NK10</accession>
<evidence type="ECO:0000313" key="3">
    <source>
        <dbReference type="EMBL" id="PSN65586.1"/>
    </source>
</evidence>
<dbReference type="OrthoDB" id="2120024at2759"/>
<feature type="compositionally biased region" description="Pro residues" evidence="2">
    <location>
        <begin position="34"/>
        <end position="43"/>
    </location>
</feature>
<dbReference type="EMBL" id="KZ678137">
    <property type="protein sequence ID" value="PSN65586.1"/>
    <property type="molecule type" value="Genomic_DNA"/>
</dbReference>
<keyword evidence="1" id="KW-0175">Coiled coil</keyword>
<feature type="region of interest" description="Disordered" evidence="2">
    <location>
        <begin position="1"/>
        <end position="52"/>
    </location>
</feature>
<protein>
    <submittedName>
        <fullName evidence="3">Uncharacterized protein</fullName>
    </submittedName>
</protein>
<gene>
    <name evidence="3" type="ORF">BS50DRAFT_62297</name>
</gene>
<organism evidence="3 4">
    <name type="scientific">Corynespora cassiicola Philippines</name>
    <dbReference type="NCBI Taxonomy" id="1448308"/>
    <lineage>
        <taxon>Eukaryota</taxon>
        <taxon>Fungi</taxon>
        <taxon>Dikarya</taxon>
        <taxon>Ascomycota</taxon>
        <taxon>Pezizomycotina</taxon>
        <taxon>Dothideomycetes</taxon>
        <taxon>Pleosporomycetidae</taxon>
        <taxon>Pleosporales</taxon>
        <taxon>Corynesporascaceae</taxon>
        <taxon>Corynespora</taxon>
    </lineage>
</organism>
<evidence type="ECO:0000313" key="4">
    <source>
        <dbReference type="Proteomes" id="UP000240883"/>
    </source>
</evidence>
<feature type="coiled-coil region" evidence="1">
    <location>
        <begin position="83"/>
        <end position="110"/>
    </location>
</feature>
<dbReference type="Proteomes" id="UP000240883">
    <property type="component" value="Unassembled WGS sequence"/>
</dbReference>
<keyword evidence="4" id="KW-1185">Reference proteome</keyword>
<reference evidence="3 4" key="1">
    <citation type="journal article" date="2018" name="Front. Microbiol.">
        <title>Genome-Wide Analysis of Corynespora cassiicola Leaf Fall Disease Putative Effectors.</title>
        <authorList>
            <person name="Lopez D."/>
            <person name="Ribeiro S."/>
            <person name="Label P."/>
            <person name="Fumanal B."/>
            <person name="Venisse J.S."/>
            <person name="Kohler A."/>
            <person name="de Oliveira R.R."/>
            <person name="Labutti K."/>
            <person name="Lipzen A."/>
            <person name="Lail K."/>
            <person name="Bauer D."/>
            <person name="Ohm R.A."/>
            <person name="Barry K.W."/>
            <person name="Spatafora J."/>
            <person name="Grigoriev I.V."/>
            <person name="Martin F.M."/>
            <person name="Pujade-Renaud V."/>
        </authorList>
    </citation>
    <scope>NUCLEOTIDE SEQUENCE [LARGE SCALE GENOMIC DNA]</scope>
    <source>
        <strain evidence="3 4">Philippines</strain>
    </source>
</reference>
<feature type="compositionally biased region" description="Basic and acidic residues" evidence="2">
    <location>
        <begin position="113"/>
        <end position="135"/>
    </location>
</feature>
<evidence type="ECO:0000256" key="2">
    <source>
        <dbReference type="SAM" id="MobiDB-lite"/>
    </source>
</evidence>
<proteinExistence type="predicted"/>
<name>A0A2T2NK10_CORCC</name>
<dbReference type="AlphaFoldDB" id="A0A2T2NK10"/>
<evidence type="ECO:0000256" key="1">
    <source>
        <dbReference type="SAM" id="Coils"/>
    </source>
</evidence>
<feature type="region of interest" description="Disordered" evidence="2">
    <location>
        <begin position="113"/>
        <end position="141"/>
    </location>
</feature>